<feature type="transmembrane region" description="Helical" evidence="6">
    <location>
        <begin position="122"/>
        <end position="143"/>
    </location>
</feature>
<evidence type="ECO:0000256" key="4">
    <source>
        <dbReference type="ARBA" id="ARBA00022989"/>
    </source>
</evidence>
<dbReference type="Pfam" id="PF02653">
    <property type="entry name" value="BPD_transp_2"/>
    <property type="match status" value="1"/>
</dbReference>
<feature type="transmembrane region" description="Helical" evidence="6">
    <location>
        <begin position="258"/>
        <end position="285"/>
    </location>
</feature>
<feature type="transmembrane region" description="Helical" evidence="6">
    <location>
        <begin position="45"/>
        <end position="63"/>
    </location>
</feature>
<name>A0A3B0TVF3_9ZZZZ</name>
<evidence type="ECO:0000256" key="6">
    <source>
        <dbReference type="SAM" id="Phobius"/>
    </source>
</evidence>
<dbReference type="GO" id="GO:0015658">
    <property type="term" value="F:branched-chain amino acid transmembrane transporter activity"/>
    <property type="evidence" value="ECO:0007669"/>
    <property type="project" value="InterPro"/>
</dbReference>
<dbReference type="InterPro" id="IPR043428">
    <property type="entry name" value="LivM-like"/>
</dbReference>
<feature type="transmembrane region" description="Helical" evidence="6">
    <location>
        <begin position="21"/>
        <end position="39"/>
    </location>
</feature>
<protein>
    <submittedName>
        <fullName evidence="7">Branched-chain amino acid transport system permease protein LivM (TC 3.A.1.4.1)</fullName>
    </submittedName>
</protein>
<dbReference type="InterPro" id="IPR001851">
    <property type="entry name" value="ABC_transp_permease"/>
</dbReference>
<gene>
    <name evidence="7" type="ORF">MNBD_ALPHA12-1190</name>
</gene>
<feature type="transmembrane region" description="Helical" evidence="6">
    <location>
        <begin position="223"/>
        <end position="246"/>
    </location>
</feature>
<feature type="transmembrane region" description="Helical" evidence="6">
    <location>
        <begin position="305"/>
        <end position="325"/>
    </location>
</feature>
<evidence type="ECO:0000256" key="2">
    <source>
        <dbReference type="ARBA" id="ARBA00022475"/>
    </source>
</evidence>
<accession>A0A3B0TVF3</accession>
<keyword evidence="2" id="KW-1003">Cell membrane</keyword>
<evidence type="ECO:0000256" key="5">
    <source>
        <dbReference type="ARBA" id="ARBA00023136"/>
    </source>
</evidence>
<evidence type="ECO:0000256" key="1">
    <source>
        <dbReference type="ARBA" id="ARBA00004651"/>
    </source>
</evidence>
<sequence>MRFVFKRSYDDDIKLFKHRPQMLYYLALLVFVVALPWLIDDFFLGEATNVLIWAIAGMGLMLLTGHTGQVSLGHAAFMALGAYANVIMLNNGVPFIVAFPLAGIITGLVGALVALPILRLQGIYLAIATLAISIMTGDIIVIGEPITGGVSGLITPQFDIFGLDISRYGTPVLFYFLTLTVTLLVLAAYRNLLRAPLGRAFVALRDSEISAQAMGVNITRTKAISFGLSCVITGLAGALLGLFAGAFNNETFDLVLSIQLLLMIVIGGLGSIHGAFFGAVIIGFLPQFIAIARDGISGTFGWNALAIPGIESGLFALILIGFVLFEPMGLYGSWVKMRTYFELFPFYRKGMFKRQKTYLKTERMR</sequence>
<dbReference type="AlphaFoldDB" id="A0A3B0TVF3"/>
<keyword evidence="3 6" id="KW-0812">Transmembrane</keyword>
<dbReference type="PANTHER" id="PTHR30482">
    <property type="entry name" value="HIGH-AFFINITY BRANCHED-CHAIN AMINO ACID TRANSPORT SYSTEM PERMEASE"/>
    <property type="match status" value="1"/>
</dbReference>
<dbReference type="GO" id="GO:0005886">
    <property type="term" value="C:plasma membrane"/>
    <property type="evidence" value="ECO:0007669"/>
    <property type="project" value="UniProtKB-SubCell"/>
</dbReference>
<evidence type="ECO:0000256" key="3">
    <source>
        <dbReference type="ARBA" id="ARBA00022692"/>
    </source>
</evidence>
<dbReference type="PANTHER" id="PTHR30482:SF20">
    <property type="entry name" value="HIGH-AFFINITY BRANCHED-CHAIN AMINO ACID TRANSPORT SYSTEM PERMEASE PROTEIN LIVM"/>
    <property type="match status" value="1"/>
</dbReference>
<feature type="transmembrane region" description="Helical" evidence="6">
    <location>
        <begin position="172"/>
        <end position="189"/>
    </location>
</feature>
<dbReference type="EMBL" id="UOEO01000208">
    <property type="protein sequence ID" value="VAW22651.1"/>
    <property type="molecule type" value="Genomic_DNA"/>
</dbReference>
<proteinExistence type="predicted"/>
<keyword evidence="5 6" id="KW-0472">Membrane</keyword>
<feature type="transmembrane region" description="Helical" evidence="6">
    <location>
        <begin position="95"/>
        <end position="115"/>
    </location>
</feature>
<keyword evidence="4 6" id="KW-1133">Transmembrane helix</keyword>
<dbReference type="CDD" id="cd06581">
    <property type="entry name" value="TM_PBP1_LivM_like"/>
    <property type="match status" value="1"/>
</dbReference>
<evidence type="ECO:0000313" key="7">
    <source>
        <dbReference type="EMBL" id="VAW22651.1"/>
    </source>
</evidence>
<reference evidence="7" key="1">
    <citation type="submission" date="2018-06" db="EMBL/GenBank/DDBJ databases">
        <authorList>
            <person name="Zhirakovskaya E."/>
        </authorList>
    </citation>
    <scope>NUCLEOTIDE SEQUENCE</scope>
</reference>
<feature type="transmembrane region" description="Helical" evidence="6">
    <location>
        <begin position="70"/>
        <end position="89"/>
    </location>
</feature>
<comment type="subcellular location">
    <subcellularLocation>
        <location evidence="1">Cell membrane</location>
        <topology evidence="1">Multi-pass membrane protein</topology>
    </subcellularLocation>
</comment>
<organism evidence="7">
    <name type="scientific">hydrothermal vent metagenome</name>
    <dbReference type="NCBI Taxonomy" id="652676"/>
    <lineage>
        <taxon>unclassified sequences</taxon>
        <taxon>metagenomes</taxon>
        <taxon>ecological metagenomes</taxon>
    </lineage>
</organism>